<dbReference type="InterPro" id="IPR023772">
    <property type="entry name" value="DNA-bd_HTH_TetR-type_CS"/>
</dbReference>
<dbReference type="HOGENOM" id="CLU_069356_16_1_0"/>
<dbReference type="STRING" id="639282.DEFDS_1910"/>
<keyword evidence="1 2" id="KW-0238">DNA-binding</keyword>
<evidence type="ECO:0000313" key="4">
    <source>
        <dbReference type="EMBL" id="BAI81362.1"/>
    </source>
</evidence>
<dbReference type="PRINTS" id="PR00455">
    <property type="entry name" value="HTHTETR"/>
</dbReference>
<dbReference type="SUPFAM" id="SSF46689">
    <property type="entry name" value="Homeodomain-like"/>
    <property type="match status" value="1"/>
</dbReference>
<dbReference type="PROSITE" id="PS50977">
    <property type="entry name" value="HTH_TETR_2"/>
    <property type="match status" value="1"/>
</dbReference>
<dbReference type="PANTHER" id="PTHR43479:SF12">
    <property type="entry name" value="TRANSCRIPTIONAL REGULATORY PROTEIN"/>
    <property type="match status" value="1"/>
</dbReference>
<dbReference type="PROSITE" id="PS01081">
    <property type="entry name" value="HTH_TETR_1"/>
    <property type="match status" value="1"/>
</dbReference>
<accession>D3P9H2</accession>
<dbReference type="InterPro" id="IPR001647">
    <property type="entry name" value="HTH_TetR"/>
</dbReference>
<dbReference type="GO" id="GO:0003677">
    <property type="term" value="F:DNA binding"/>
    <property type="evidence" value="ECO:0007669"/>
    <property type="project" value="UniProtKB-UniRule"/>
</dbReference>
<gene>
    <name evidence="4" type="ordered locus">DEFDS_1910</name>
</gene>
<evidence type="ECO:0000259" key="3">
    <source>
        <dbReference type="PROSITE" id="PS50977"/>
    </source>
</evidence>
<dbReference type="AlphaFoldDB" id="D3P9H2"/>
<dbReference type="SUPFAM" id="SSF48498">
    <property type="entry name" value="Tetracyclin repressor-like, C-terminal domain"/>
    <property type="match status" value="1"/>
</dbReference>
<feature type="domain" description="HTH tetR-type" evidence="3">
    <location>
        <begin position="5"/>
        <end position="65"/>
    </location>
</feature>
<dbReference type="InterPro" id="IPR050624">
    <property type="entry name" value="HTH-type_Tx_Regulator"/>
</dbReference>
<dbReference type="Pfam" id="PF09209">
    <property type="entry name" value="CecR_C"/>
    <property type="match status" value="1"/>
</dbReference>
<feature type="DNA-binding region" description="H-T-H motif" evidence="2">
    <location>
        <begin position="28"/>
        <end position="47"/>
    </location>
</feature>
<protein>
    <submittedName>
        <fullName evidence="4">Transcriptional regulator, TetR family</fullName>
    </submittedName>
</protein>
<proteinExistence type="predicted"/>
<evidence type="ECO:0000313" key="5">
    <source>
        <dbReference type="Proteomes" id="UP000001520"/>
    </source>
</evidence>
<dbReference type="eggNOG" id="COG1309">
    <property type="taxonomic scope" value="Bacteria"/>
</dbReference>
<dbReference type="KEGG" id="ddf:DEFDS_1910"/>
<sequence>MDVKMDKRDKIILAALELFADNGYRKTSVAGICKKAGVNIASVNYYFRSKANLYREIFKKAFEIAEEKMPLLKLNNLDIPYEKKLYLFIETVVKRGYSEDESRYLPQLFLHESMQSSGICDDILAEIKSRYRETLFNIVKGITGINDFDRLHLMGYSIMSQCLFLKINPMIQKEIVKNKNDVELIKKLTDHIYKFSLAGLENYKRFE</sequence>
<evidence type="ECO:0000256" key="1">
    <source>
        <dbReference type="ARBA" id="ARBA00023125"/>
    </source>
</evidence>
<dbReference type="OrthoDB" id="9790413at2"/>
<dbReference type="InterPro" id="IPR009057">
    <property type="entry name" value="Homeodomain-like_sf"/>
</dbReference>
<organism evidence="4 5">
    <name type="scientific">Deferribacter desulfuricans (strain DSM 14783 / JCM 11476 / NBRC 101012 / SSM1)</name>
    <dbReference type="NCBI Taxonomy" id="639282"/>
    <lineage>
        <taxon>Bacteria</taxon>
        <taxon>Pseudomonadati</taxon>
        <taxon>Deferribacterota</taxon>
        <taxon>Deferribacteres</taxon>
        <taxon>Deferribacterales</taxon>
        <taxon>Deferribacteraceae</taxon>
        <taxon>Deferribacter</taxon>
    </lineage>
</organism>
<dbReference type="Gene3D" id="1.10.357.10">
    <property type="entry name" value="Tetracycline Repressor, domain 2"/>
    <property type="match status" value="1"/>
</dbReference>
<dbReference type="InterPro" id="IPR036271">
    <property type="entry name" value="Tet_transcr_reg_TetR-rel_C_sf"/>
</dbReference>
<dbReference type="PANTHER" id="PTHR43479">
    <property type="entry name" value="ACREF/ENVCD OPERON REPRESSOR-RELATED"/>
    <property type="match status" value="1"/>
</dbReference>
<dbReference type="Proteomes" id="UP000001520">
    <property type="component" value="Chromosome"/>
</dbReference>
<dbReference type="Pfam" id="PF00440">
    <property type="entry name" value="TetR_N"/>
    <property type="match status" value="1"/>
</dbReference>
<keyword evidence="5" id="KW-1185">Reference proteome</keyword>
<dbReference type="InterPro" id="IPR015292">
    <property type="entry name" value="Tscrpt_reg_YbiH_C"/>
</dbReference>
<reference evidence="4 5" key="1">
    <citation type="journal article" date="2010" name="DNA Res.">
        <title>Bacterial lifestyle in a deep-sea hydrothermal vent chimney revealed by the genome sequence of the thermophilic bacterium Deferribacter desulfuricans SSM1.</title>
        <authorList>
            <person name="Takaki Y."/>
            <person name="Shimamura S."/>
            <person name="Nakagawa S."/>
            <person name="Fukuhara Y."/>
            <person name="Horikawa H."/>
            <person name="Ankai A."/>
            <person name="Harada T."/>
            <person name="Hosoyama A."/>
            <person name="Oguchi A."/>
            <person name="Fukui S."/>
            <person name="Fujita N."/>
            <person name="Takami H."/>
            <person name="Takai K."/>
        </authorList>
    </citation>
    <scope>NUCLEOTIDE SEQUENCE [LARGE SCALE GENOMIC DNA]</scope>
    <source>
        <strain evidence="5">DSM 14783 / JCM 11476 / NBRC 101012 / SSM1</strain>
    </source>
</reference>
<evidence type="ECO:0000256" key="2">
    <source>
        <dbReference type="PROSITE-ProRule" id="PRU00335"/>
    </source>
</evidence>
<name>D3P9H2_DEFDS</name>
<dbReference type="EMBL" id="AP011529">
    <property type="protein sequence ID" value="BAI81362.1"/>
    <property type="molecule type" value="Genomic_DNA"/>
</dbReference>